<reference evidence="3 4" key="1">
    <citation type="submission" date="2017-03" db="EMBL/GenBank/DDBJ databases">
        <authorList>
            <person name="Afonso C.L."/>
            <person name="Miller P.J."/>
            <person name="Scott M.A."/>
            <person name="Spackman E."/>
            <person name="Goraichik I."/>
            <person name="Dimitrov K.M."/>
            <person name="Suarez D.L."/>
            <person name="Swayne D.E."/>
        </authorList>
    </citation>
    <scope>NUCLEOTIDE SEQUENCE [LARGE SCALE GENOMIC DNA]</scope>
    <source>
        <strain evidence="3 4">CECT 7680</strain>
    </source>
</reference>
<dbReference type="SUPFAM" id="SSF141868">
    <property type="entry name" value="EAL domain-like"/>
    <property type="match status" value="1"/>
</dbReference>
<evidence type="ECO:0000313" key="4">
    <source>
        <dbReference type="Proteomes" id="UP000193409"/>
    </source>
</evidence>
<dbReference type="SUPFAM" id="SSF55073">
    <property type="entry name" value="Nucleotide cyclase"/>
    <property type="match status" value="1"/>
</dbReference>
<keyword evidence="4" id="KW-1185">Reference proteome</keyword>
<gene>
    <name evidence="3" type="primary">gmr</name>
    <name evidence="3" type="ORF">PSA7680_01863</name>
</gene>
<dbReference type="InterPro" id="IPR000160">
    <property type="entry name" value="GGDEF_dom"/>
</dbReference>
<dbReference type="InterPro" id="IPR043128">
    <property type="entry name" value="Rev_trsase/Diguanyl_cyclase"/>
</dbReference>
<organism evidence="3 4">
    <name type="scientific">Pseudoruegeria aquimaris</name>
    <dbReference type="NCBI Taxonomy" id="393663"/>
    <lineage>
        <taxon>Bacteria</taxon>
        <taxon>Pseudomonadati</taxon>
        <taxon>Pseudomonadota</taxon>
        <taxon>Alphaproteobacteria</taxon>
        <taxon>Rhodobacterales</taxon>
        <taxon>Roseobacteraceae</taxon>
        <taxon>Pseudoruegeria</taxon>
    </lineage>
</organism>
<dbReference type="AlphaFoldDB" id="A0A1Y5SD91"/>
<dbReference type="OrthoDB" id="9814202at2"/>
<dbReference type="SMART" id="SM00052">
    <property type="entry name" value="EAL"/>
    <property type="match status" value="1"/>
</dbReference>
<dbReference type="Gene3D" id="3.30.70.270">
    <property type="match status" value="1"/>
</dbReference>
<dbReference type="PROSITE" id="PS50883">
    <property type="entry name" value="EAL"/>
    <property type="match status" value="1"/>
</dbReference>
<dbReference type="EC" id="3.1.4.52" evidence="3"/>
<protein>
    <submittedName>
        <fullName evidence="3">Cyclic di-GMP phosphodiesterase Gmr</fullName>
        <ecNumber evidence="3">3.1.4.52</ecNumber>
    </submittedName>
</protein>
<dbReference type="SMART" id="SM00267">
    <property type="entry name" value="GGDEF"/>
    <property type="match status" value="1"/>
</dbReference>
<evidence type="ECO:0000259" key="2">
    <source>
        <dbReference type="PROSITE" id="PS50887"/>
    </source>
</evidence>
<dbReference type="RefSeq" id="WP_085868425.1">
    <property type="nucleotide sequence ID" value="NZ_FWFQ01000011.1"/>
</dbReference>
<sequence length="519" mass="55062">MRAPSRSDLKALRRNLRSTVSGPQILAFLPAATLASYWIGGESGLLLCALGLPAAFALAGSFGFAPDVPEPEADPAQQKGFAHAVDVAMRAARGTSRRPACYLLMLDEYNALIEHYGRESIHEIERRVAERLARSLRSGDRLYPLGNGRFGVVTAPEERLSLEASIQIGTRLQSAITEPFSLDGLTVYTSCCVGFCLAGQAHAETGAASVAAAEAALELARRQGPGAIRAFTPEIAALPAEIPILAEALETALAEGQIIAHFQPQVSARTGEITGFEALARWNHPERGLLPPGEFLPVIATAGLSERLCHRMLDEALRAMARWRAAGLAVPSVSVNLSTEELRNPGIVDHIRWELDRHGVPAGALTLEVLETVAAGAGDEMIVRNLAALSALGCHIDLDDFGTGAAAIANIRRFCVQRIKIDRSFVTHIDTDSDQQAIVSGILSLAERLKVDTLAEGVETPSEQAVLAQMGCGHVQGYGIARPMPLIEAEAWIAEHQGRLGIARGPGSPRAAGGQAGHG</sequence>
<dbReference type="InterPro" id="IPR050706">
    <property type="entry name" value="Cyclic-di-GMP_PDE-like"/>
</dbReference>
<dbReference type="EMBL" id="FWFQ01000011">
    <property type="protein sequence ID" value="SLN38061.1"/>
    <property type="molecule type" value="Genomic_DNA"/>
</dbReference>
<accession>A0A1Y5SD91</accession>
<dbReference type="InterPro" id="IPR001633">
    <property type="entry name" value="EAL_dom"/>
</dbReference>
<dbReference type="GO" id="GO:0071111">
    <property type="term" value="F:cyclic-guanylate-specific phosphodiesterase activity"/>
    <property type="evidence" value="ECO:0007669"/>
    <property type="project" value="UniProtKB-EC"/>
</dbReference>
<dbReference type="Proteomes" id="UP000193409">
    <property type="component" value="Unassembled WGS sequence"/>
</dbReference>
<dbReference type="CDD" id="cd01948">
    <property type="entry name" value="EAL"/>
    <property type="match status" value="1"/>
</dbReference>
<keyword evidence="3" id="KW-0378">Hydrolase</keyword>
<dbReference type="Pfam" id="PF00990">
    <property type="entry name" value="GGDEF"/>
    <property type="match status" value="1"/>
</dbReference>
<dbReference type="Pfam" id="PF00563">
    <property type="entry name" value="EAL"/>
    <property type="match status" value="1"/>
</dbReference>
<name>A0A1Y5SD91_9RHOB</name>
<evidence type="ECO:0000259" key="1">
    <source>
        <dbReference type="PROSITE" id="PS50883"/>
    </source>
</evidence>
<dbReference type="InterPro" id="IPR029787">
    <property type="entry name" value="Nucleotide_cyclase"/>
</dbReference>
<feature type="domain" description="EAL" evidence="1">
    <location>
        <begin position="242"/>
        <end position="497"/>
    </location>
</feature>
<proteinExistence type="predicted"/>
<dbReference type="Gene3D" id="3.20.20.450">
    <property type="entry name" value="EAL domain"/>
    <property type="match status" value="1"/>
</dbReference>
<dbReference type="PANTHER" id="PTHR33121">
    <property type="entry name" value="CYCLIC DI-GMP PHOSPHODIESTERASE PDEF"/>
    <property type="match status" value="1"/>
</dbReference>
<evidence type="ECO:0000313" key="3">
    <source>
        <dbReference type="EMBL" id="SLN38061.1"/>
    </source>
</evidence>
<feature type="domain" description="GGDEF" evidence="2">
    <location>
        <begin position="97"/>
        <end position="233"/>
    </location>
</feature>
<dbReference type="InterPro" id="IPR035919">
    <property type="entry name" value="EAL_sf"/>
</dbReference>
<dbReference type="PANTHER" id="PTHR33121:SF70">
    <property type="entry name" value="SIGNALING PROTEIN YKOW"/>
    <property type="match status" value="1"/>
</dbReference>
<dbReference type="PROSITE" id="PS50887">
    <property type="entry name" value="GGDEF"/>
    <property type="match status" value="1"/>
</dbReference>